<evidence type="ECO:0000256" key="1">
    <source>
        <dbReference type="SAM" id="SignalP"/>
    </source>
</evidence>
<dbReference type="Proteomes" id="UP000273022">
    <property type="component" value="Unassembled WGS sequence"/>
</dbReference>
<comment type="caution">
    <text evidence="2">The sequence shown here is derived from an EMBL/GenBank/DDBJ whole genome shotgun (WGS) entry which is preliminary data.</text>
</comment>
<evidence type="ECO:0008006" key="4">
    <source>
        <dbReference type="Google" id="ProtNLM"/>
    </source>
</evidence>
<feature type="chain" id="PRO_5017429958" description="IgGFc-binding protein N-terminal domain-containing protein" evidence="1">
    <location>
        <begin position="23"/>
        <end position="1023"/>
    </location>
</feature>
<proteinExistence type="predicted"/>
<accession>A0A3A6TNP1</accession>
<reference evidence="2 3" key="1">
    <citation type="submission" date="2018-09" db="EMBL/GenBank/DDBJ databases">
        <title>Phylogeny of the Shewanellaceae, and recommendation for two new genera, Pseudoshewanella and Parashewanella.</title>
        <authorList>
            <person name="Wang G."/>
        </authorList>
    </citation>
    <scope>NUCLEOTIDE SEQUENCE [LARGE SCALE GENOMIC DNA]</scope>
    <source>
        <strain evidence="2 3">KCTC 22492</strain>
    </source>
</reference>
<keyword evidence="3" id="KW-1185">Reference proteome</keyword>
<sequence length="1023" mass="113051">MSTYIIGAFSLFLLFYSCFAQAIPRLSEPSDVVRTKDDVVYISNTGNSSLMECRVVDSLLQECRMRTFDDFMHPFRLISVSAENGTGQLYISKKNTNLIYNIPTQNDGRIAMGVLNIDRTNLVFPNNIAANVIDMKKSPSNGLIYTAIDRANHFGQIGKCQFSVGTAVFSDCELFPNLNLPSFNIPYGGDRLVGIGRQSSTMQASDSRYAYIAWLNDDGSIISPEGGSFGVGSPAFPVSSFSLAGGFNEFWVTHNTEQKFTYFNEHSSNTFFPISVFSEDAYTAPSSRNVWVKTVLTTRPSRPNSRTYNFFSLFGDDNKMGECLGYHNYFTCRDVFRYLSKVSVVEELNSQGRIQRERRIRGSISVNSESHGLIRFSNVNYSSIESNEVTRVNDLPEEVMPAFDATSADSCLNKTNFTAKDTVNSSCILRYDFRVLSLSSPLTGRSRFSFDVNGSFNAQTPIPYSVFFDFNLLRVNVPHLVFRQRNSVIDSIDFQAGESGTIEAYNAALGTGLLTTPMITFNDTRIGAYFDVTACDTALGDGESCTVRYNIPASPINGRFKMSVQSTEDTSAHLVDISIARGANIVARRLGMDTDLSQIMLVPGNVGDINFSNVGGSDVNDFHLDLASLPEYIRPFFSGNCFTSQRLSALTDHCTLHYDLPIDTRIDGRYRLNALGHILTDVGFTLVIGNVDISGELRLTDSNTQLAVQAANLIPLNAQGRWTLTNATNAIISDLHLQLQHEELRRNNVIGGECFEVSRLLIGESCDITYQIGQDNELPRETLLTVQYDGGRHQTEFPIRFSALSIIGILKSETLVGNHGFSMSAINNQVTLSIVNNAGYPLMGLTARLSSQIQSTEQSNQCNHVTLKPRGICEIHLSLSDALALVGHYTLTVSGDNFVVRTVPVSIREARTDRIQVDNRGGYVMYVQYTQYHQNVDGQDSACSGGSDCYALASSGRFSNPQSKTIQNLHGRKIYFKIVAGKTRTLPSCDGGKVRCSRATLNPHCYYYSDGSGEANQQNNCAR</sequence>
<dbReference type="RefSeq" id="WP_121853914.1">
    <property type="nucleotide sequence ID" value="NZ_CP037952.1"/>
</dbReference>
<feature type="signal peptide" evidence="1">
    <location>
        <begin position="1"/>
        <end position="22"/>
    </location>
</feature>
<protein>
    <recommendedName>
        <fullName evidence="4">IgGFc-binding protein N-terminal domain-containing protein</fullName>
    </recommendedName>
</protein>
<evidence type="ECO:0000313" key="3">
    <source>
        <dbReference type="Proteomes" id="UP000273022"/>
    </source>
</evidence>
<gene>
    <name evidence="2" type="ORF">D5R81_12205</name>
</gene>
<dbReference type="OrthoDB" id="6412386at2"/>
<dbReference type="AlphaFoldDB" id="A0A3A6TNP1"/>
<keyword evidence="1" id="KW-0732">Signal</keyword>
<evidence type="ECO:0000313" key="2">
    <source>
        <dbReference type="EMBL" id="RJY12538.1"/>
    </source>
</evidence>
<name>A0A3A6TNP1_9GAMM</name>
<dbReference type="EMBL" id="QYYH01000073">
    <property type="protein sequence ID" value="RJY12538.1"/>
    <property type="molecule type" value="Genomic_DNA"/>
</dbReference>
<organism evidence="2 3">
    <name type="scientific">Parashewanella spongiae</name>
    <dbReference type="NCBI Taxonomy" id="342950"/>
    <lineage>
        <taxon>Bacteria</taxon>
        <taxon>Pseudomonadati</taxon>
        <taxon>Pseudomonadota</taxon>
        <taxon>Gammaproteobacteria</taxon>
        <taxon>Alteromonadales</taxon>
        <taxon>Shewanellaceae</taxon>
        <taxon>Parashewanella</taxon>
    </lineage>
</organism>